<dbReference type="InterPro" id="IPR027417">
    <property type="entry name" value="P-loop_NTPase"/>
</dbReference>
<dbReference type="Pfam" id="PF13361">
    <property type="entry name" value="UvrD_C"/>
    <property type="match status" value="1"/>
</dbReference>
<feature type="domain" description="UvrD-like helicase C-terminal" evidence="13">
    <location>
        <begin position="281"/>
        <end position="545"/>
    </location>
</feature>
<keyword evidence="3 11" id="KW-0378">Hydrolase</keyword>
<comment type="caution">
    <text evidence="14">The sequence shown here is derived from an EMBL/GenBank/DDBJ whole genome shotgun (WGS) entry which is preliminary data.</text>
</comment>
<organism evidence="14 15">
    <name type="scientific">Sporofaciens musculi</name>
    <dbReference type="NCBI Taxonomy" id="2681861"/>
    <lineage>
        <taxon>Bacteria</taxon>
        <taxon>Bacillati</taxon>
        <taxon>Bacillota</taxon>
        <taxon>Clostridia</taxon>
        <taxon>Lachnospirales</taxon>
        <taxon>Lachnospiraceae</taxon>
        <taxon>Sporofaciens</taxon>
    </lineage>
</organism>
<dbReference type="CDD" id="cd18807">
    <property type="entry name" value="SF1_C_UvrD"/>
    <property type="match status" value="1"/>
</dbReference>
<dbReference type="GO" id="GO:0005524">
    <property type="term" value="F:ATP binding"/>
    <property type="evidence" value="ECO:0007669"/>
    <property type="project" value="UniProtKB-UniRule"/>
</dbReference>
<dbReference type="GO" id="GO:0003677">
    <property type="term" value="F:DNA binding"/>
    <property type="evidence" value="ECO:0007669"/>
    <property type="project" value="UniProtKB-KW"/>
</dbReference>
<reference evidence="14 15" key="1">
    <citation type="submission" date="2019-12" db="EMBL/GenBank/DDBJ databases">
        <title>Sporaefaciens musculi gen. nov., sp. nov., a novel bacterium isolated from the caecum of an obese mouse.</title>
        <authorList>
            <person name="Rasmussen T.S."/>
            <person name="Streidl T."/>
            <person name="Hitch T.C.A."/>
            <person name="Wortmann E."/>
            <person name="Deptula P."/>
            <person name="Hansen M."/>
            <person name="Nielsen D.S."/>
            <person name="Clavel T."/>
            <person name="Vogensen F.K."/>
        </authorList>
    </citation>
    <scope>NUCLEOTIDE SEQUENCE [LARGE SCALE GENOMIC DNA]</scope>
    <source>
        <strain evidence="14 15">WCA-9-b2</strain>
    </source>
</reference>
<evidence type="ECO:0000256" key="2">
    <source>
        <dbReference type="ARBA" id="ARBA00022741"/>
    </source>
</evidence>
<evidence type="ECO:0000256" key="4">
    <source>
        <dbReference type="ARBA" id="ARBA00022806"/>
    </source>
</evidence>
<dbReference type="InterPro" id="IPR000212">
    <property type="entry name" value="DNA_helicase_UvrD/REP"/>
</dbReference>
<comment type="catalytic activity">
    <reaction evidence="8">
        <text>Couples ATP hydrolysis with the unwinding of duplex DNA by translocating in the 3'-5' direction.</text>
        <dbReference type="EC" id="5.6.2.4"/>
    </reaction>
</comment>
<dbReference type="Proteomes" id="UP000460412">
    <property type="component" value="Unassembled WGS sequence"/>
</dbReference>
<dbReference type="CDD" id="cd17932">
    <property type="entry name" value="DEXQc_UvrD"/>
    <property type="match status" value="1"/>
</dbReference>
<evidence type="ECO:0000256" key="8">
    <source>
        <dbReference type="ARBA" id="ARBA00034617"/>
    </source>
</evidence>
<gene>
    <name evidence="14" type="ORF">GN277_09035</name>
</gene>
<dbReference type="GO" id="GO:0000725">
    <property type="term" value="P:recombinational repair"/>
    <property type="evidence" value="ECO:0007669"/>
    <property type="project" value="TreeGrafter"/>
</dbReference>
<dbReference type="PROSITE" id="PS51198">
    <property type="entry name" value="UVRD_HELICASE_ATP_BIND"/>
    <property type="match status" value="1"/>
</dbReference>
<comment type="catalytic activity">
    <reaction evidence="10">
        <text>ATP + H2O = ADP + phosphate + H(+)</text>
        <dbReference type="Rhea" id="RHEA:13065"/>
        <dbReference type="ChEBI" id="CHEBI:15377"/>
        <dbReference type="ChEBI" id="CHEBI:15378"/>
        <dbReference type="ChEBI" id="CHEBI:30616"/>
        <dbReference type="ChEBI" id="CHEBI:43474"/>
        <dbReference type="ChEBI" id="CHEBI:456216"/>
        <dbReference type="EC" id="5.6.2.4"/>
    </reaction>
</comment>
<dbReference type="Pfam" id="PF00580">
    <property type="entry name" value="UvrD-helicase"/>
    <property type="match status" value="1"/>
</dbReference>
<keyword evidence="4 11" id="KW-0347">Helicase</keyword>
<comment type="similarity">
    <text evidence="1">Belongs to the helicase family. UvrD subfamily.</text>
</comment>
<feature type="binding site" evidence="11">
    <location>
        <begin position="22"/>
        <end position="29"/>
    </location>
    <ligand>
        <name>ATP</name>
        <dbReference type="ChEBI" id="CHEBI:30616"/>
    </ligand>
</feature>
<evidence type="ECO:0000313" key="14">
    <source>
        <dbReference type="EMBL" id="MXP75522.1"/>
    </source>
</evidence>
<keyword evidence="5 11" id="KW-0067">ATP-binding</keyword>
<dbReference type="Gene3D" id="1.10.10.160">
    <property type="match status" value="1"/>
</dbReference>
<evidence type="ECO:0000256" key="5">
    <source>
        <dbReference type="ARBA" id="ARBA00022840"/>
    </source>
</evidence>
<dbReference type="PROSITE" id="PS51217">
    <property type="entry name" value="UVRD_HELICASE_CTER"/>
    <property type="match status" value="1"/>
</dbReference>
<protein>
    <recommendedName>
        <fullName evidence="9">DNA 3'-5' helicase</fullName>
        <ecNumber evidence="9">5.6.2.4</ecNumber>
    </recommendedName>
</protein>
<dbReference type="RefSeq" id="WP_159750774.1">
    <property type="nucleotide sequence ID" value="NZ_WUQX01000001.1"/>
</dbReference>
<dbReference type="Gene3D" id="1.10.486.10">
    <property type="entry name" value="PCRA, domain 4"/>
    <property type="match status" value="1"/>
</dbReference>
<evidence type="ECO:0000256" key="7">
    <source>
        <dbReference type="ARBA" id="ARBA00023235"/>
    </source>
</evidence>
<evidence type="ECO:0000256" key="3">
    <source>
        <dbReference type="ARBA" id="ARBA00022801"/>
    </source>
</evidence>
<proteinExistence type="inferred from homology"/>
<evidence type="ECO:0000313" key="15">
    <source>
        <dbReference type="Proteomes" id="UP000460412"/>
    </source>
</evidence>
<evidence type="ECO:0000259" key="12">
    <source>
        <dbReference type="PROSITE" id="PS51198"/>
    </source>
</evidence>
<dbReference type="PANTHER" id="PTHR11070">
    <property type="entry name" value="UVRD / RECB / PCRA DNA HELICASE FAMILY MEMBER"/>
    <property type="match status" value="1"/>
</dbReference>
<feature type="domain" description="UvrD-like helicase ATP-binding" evidence="12">
    <location>
        <begin position="1"/>
        <end position="280"/>
    </location>
</feature>
<evidence type="ECO:0000256" key="6">
    <source>
        <dbReference type="ARBA" id="ARBA00023125"/>
    </source>
</evidence>
<dbReference type="GO" id="GO:0016787">
    <property type="term" value="F:hydrolase activity"/>
    <property type="evidence" value="ECO:0007669"/>
    <property type="project" value="UniProtKB-UniRule"/>
</dbReference>
<name>A0A7X3SIN0_9FIRM</name>
<accession>A0A7X3SIN0</accession>
<keyword evidence="7" id="KW-0413">Isomerase</keyword>
<evidence type="ECO:0000256" key="9">
    <source>
        <dbReference type="ARBA" id="ARBA00034808"/>
    </source>
</evidence>
<evidence type="ECO:0000256" key="11">
    <source>
        <dbReference type="PROSITE-ProRule" id="PRU00560"/>
    </source>
</evidence>
<keyword evidence="2 11" id="KW-0547">Nucleotide-binding</keyword>
<dbReference type="SUPFAM" id="SSF52540">
    <property type="entry name" value="P-loop containing nucleoside triphosphate hydrolases"/>
    <property type="match status" value="1"/>
</dbReference>
<dbReference type="GO" id="GO:0043138">
    <property type="term" value="F:3'-5' DNA helicase activity"/>
    <property type="evidence" value="ECO:0007669"/>
    <property type="project" value="UniProtKB-EC"/>
</dbReference>
<evidence type="ECO:0000259" key="13">
    <source>
        <dbReference type="PROSITE" id="PS51217"/>
    </source>
</evidence>
<dbReference type="EC" id="5.6.2.4" evidence="9"/>
<dbReference type="GO" id="GO:0033202">
    <property type="term" value="C:DNA helicase complex"/>
    <property type="evidence" value="ECO:0007669"/>
    <property type="project" value="TreeGrafter"/>
</dbReference>
<dbReference type="PANTHER" id="PTHR11070:SF2">
    <property type="entry name" value="ATP-DEPENDENT DNA HELICASE SRS2"/>
    <property type="match status" value="1"/>
</dbReference>
<dbReference type="GO" id="GO:0005829">
    <property type="term" value="C:cytosol"/>
    <property type="evidence" value="ECO:0007669"/>
    <property type="project" value="TreeGrafter"/>
</dbReference>
<dbReference type="InterPro" id="IPR014017">
    <property type="entry name" value="DNA_helicase_UvrD-like_C"/>
</dbReference>
<dbReference type="Gene3D" id="3.40.50.300">
    <property type="entry name" value="P-loop containing nucleotide triphosphate hydrolases"/>
    <property type="match status" value="2"/>
</dbReference>
<evidence type="ECO:0000256" key="10">
    <source>
        <dbReference type="ARBA" id="ARBA00048988"/>
    </source>
</evidence>
<dbReference type="AlphaFoldDB" id="A0A7X3SIN0"/>
<dbReference type="InterPro" id="IPR014016">
    <property type="entry name" value="UvrD-like_ATP-bd"/>
</dbReference>
<dbReference type="EMBL" id="WUQX01000001">
    <property type="protein sequence ID" value="MXP75522.1"/>
    <property type="molecule type" value="Genomic_DNA"/>
</dbReference>
<sequence>MSLNRAQSTAAAHKDGPCMVLAGPGSGKTLTIAKRIEYLITKYKVRPEEILVITFTKYAANEMKERFWQVMGNVRMPVTFGTFHGIYYGILKWAYRLNQQNLLTDEEKDALLRQLAGQLEWDVLGELGDERDALKELAAEVGNIKNNCLDIEEYESRRYKTSMFRELYRLYEREKRKLRKIDFEDMLIMCRELFLKRPDILKKWQEKFQYILVDEFQDVNQAQYDVVKMLAAPKDNLFVVGDDDQSIYGFRGAKPGIMLEFMKDYPKAEQILLELNYRSTAHIVNGALRVINHNDERYEKNLRAQKGKGEAIHVQEVYDPLAEGEYVLEMIREYKEKGIPYEEMAVLYRTSLDARALTEALAKGQIPFIMKERITCLYDHFIAVDLMSYLHLAREGCERKHLLRIANRPKRYLSRDSMEGRVSFESMRNFYCDKAWMIDRIDQLEWELKMLKGQSPYAAIQYIRKGMGYDDFLKEYAVGHQVSLDDLMETADEIWQSAKGYRTAKEWFEHAENYKTVLNEQKAKGWNQTKEGGGVSLLTMHGAKGLEYELVFVIAANEGSTPYRKAKQKEEIEEERRMFYVGMTRAKSRLILSYVKEKNGKALSPSRFIEELLLV</sequence>
<evidence type="ECO:0000256" key="1">
    <source>
        <dbReference type="ARBA" id="ARBA00009922"/>
    </source>
</evidence>
<keyword evidence="15" id="KW-1185">Reference proteome</keyword>
<dbReference type="InterPro" id="IPR013986">
    <property type="entry name" value="DExx_box_DNA_helicase_dom_sf"/>
</dbReference>
<keyword evidence="6" id="KW-0238">DNA-binding</keyword>